<evidence type="ECO:0000313" key="3">
    <source>
        <dbReference type="Proteomes" id="UP001497453"/>
    </source>
</evidence>
<accession>A0ABP1CWK5</accession>
<feature type="region of interest" description="Disordered" evidence="1">
    <location>
        <begin position="367"/>
        <end position="437"/>
    </location>
</feature>
<dbReference type="EMBL" id="OZ037945">
    <property type="protein sequence ID" value="CAL1700051.1"/>
    <property type="molecule type" value="Genomic_DNA"/>
</dbReference>
<feature type="compositionally biased region" description="Polar residues" evidence="1">
    <location>
        <begin position="263"/>
        <end position="277"/>
    </location>
</feature>
<dbReference type="InterPro" id="IPR012535">
    <property type="entry name" value="Cell_div_Cdc14"/>
</dbReference>
<evidence type="ECO:0000256" key="1">
    <source>
        <dbReference type="SAM" id="MobiDB-lite"/>
    </source>
</evidence>
<feature type="compositionally biased region" description="Basic and acidic residues" evidence="1">
    <location>
        <begin position="379"/>
        <end position="400"/>
    </location>
</feature>
<keyword evidence="3" id="KW-1185">Reference proteome</keyword>
<feature type="region of interest" description="Disordered" evidence="1">
    <location>
        <begin position="148"/>
        <end position="172"/>
    </location>
</feature>
<proteinExistence type="predicted"/>
<name>A0ABP1CWK5_9APHY</name>
<feature type="compositionally biased region" description="Low complexity" evidence="1">
    <location>
        <begin position="278"/>
        <end position="294"/>
    </location>
</feature>
<dbReference type="PANTHER" id="PTHR34065:SF1">
    <property type="entry name" value="CELL DIVISION CONTROL PROTEIN 14"/>
    <property type="match status" value="1"/>
</dbReference>
<evidence type="ECO:0000313" key="2">
    <source>
        <dbReference type="EMBL" id="CAL1700051.1"/>
    </source>
</evidence>
<sequence>MLLQDTIQDALDELASTRTSVAQKGDALNTLERLLAELCTRADEESRYSLQYFVALQDTFQCNVPSRLISWISESTIRLDALTAKGSLAFEKESEVATLSSQLMQALSIIQGVVLNHSPSKQWLGRRCALEVLLNLFMASRHVSPMPLNASNSNSPSNSNSKSTDSSSSKNTPLSLSLSSVILDTLLCILVDSSPALRVFEESNGVQYVVKILKRAGTPREVRMKCLEFLYFYLLDETNAPLPPATSTISSPKAASPIAIPTAPNSPANLSTRSTIGSTELSDSPSSSYSSASDITTASNSTYATSFSSSSFNGSSSPVESNSPPKSASVIPGLKPSPRIITPAYPRSMLRKDIDFVPITPKKAQISKLGVGTPRLPSKQREALTPRTNQDDSRTHRRTDSVQTPRKPSSRLSPVNLGLLSPPTSKTSGFQKGHRRAQSSIDTQMPLQPPAFALPRPSGARTMEEKKEILGGMLGNVDALVDGVRKAGIWGLS</sequence>
<dbReference type="Pfam" id="PF08045">
    <property type="entry name" value="CDC14"/>
    <property type="match status" value="2"/>
</dbReference>
<feature type="region of interest" description="Disordered" evidence="1">
    <location>
        <begin position="244"/>
        <end position="294"/>
    </location>
</feature>
<feature type="compositionally biased region" description="Polar residues" evidence="1">
    <location>
        <begin position="401"/>
        <end position="413"/>
    </location>
</feature>
<evidence type="ECO:0008006" key="4">
    <source>
        <dbReference type="Google" id="ProtNLM"/>
    </source>
</evidence>
<protein>
    <recommendedName>
        <fullName evidence="4">Cell division control protein 14</fullName>
    </recommendedName>
</protein>
<dbReference type="Proteomes" id="UP001497453">
    <property type="component" value="Chromosome 2"/>
</dbReference>
<feature type="region of interest" description="Disordered" evidence="1">
    <location>
        <begin position="306"/>
        <end position="344"/>
    </location>
</feature>
<dbReference type="PANTHER" id="PTHR34065">
    <property type="entry name" value="CELL DIVISION CONTROL PROTEIN 14"/>
    <property type="match status" value="1"/>
</dbReference>
<gene>
    <name evidence="2" type="ORF">GFSPODELE1_LOCUS2976</name>
</gene>
<reference evidence="3" key="1">
    <citation type="submission" date="2024-04" db="EMBL/GenBank/DDBJ databases">
        <authorList>
            <person name="Shaw F."/>
            <person name="Minotto A."/>
        </authorList>
    </citation>
    <scope>NUCLEOTIDE SEQUENCE [LARGE SCALE GENOMIC DNA]</scope>
</reference>
<feature type="compositionally biased region" description="Low complexity" evidence="1">
    <location>
        <begin position="306"/>
        <end position="327"/>
    </location>
</feature>
<organism evidence="2 3">
    <name type="scientific">Somion occarium</name>
    <dbReference type="NCBI Taxonomy" id="3059160"/>
    <lineage>
        <taxon>Eukaryota</taxon>
        <taxon>Fungi</taxon>
        <taxon>Dikarya</taxon>
        <taxon>Basidiomycota</taxon>
        <taxon>Agaricomycotina</taxon>
        <taxon>Agaricomycetes</taxon>
        <taxon>Polyporales</taxon>
        <taxon>Cerrenaceae</taxon>
        <taxon>Somion</taxon>
    </lineage>
</organism>